<dbReference type="EMBL" id="CCCS020000017">
    <property type="protein sequence ID" value="CDQ09287.1"/>
    <property type="molecule type" value="Genomic_DNA"/>
</dbReference>
<dbReference type="RefSeq" id="WP_035191679.1">
    <property type="nucleotide sequence ID" value="NZ_CCCS020000017.1"/>
</dbReference>
<keyword evidence="1" id="KW-1133">Transmembrane helix</keyword>
<reference evidence="2" key="2">
    <citation type="submission" date="2014-07" db="EMBL/GenBank/DDBJ databases">
        <title>Initial genome analysis of the psychrotolerant acidophile Acidithiobacillus ferrivorans CF27: insights into iron and sulfur oxidation pathways and into biofilm formation.</title>
        <authorList>
            <person name="Talla E."/>
            <person name="Hedrich S."/>
            <person name="Mangenot S."/>
            <person name="Ji B."/>
            <person name="Johnson D.B."/>
            <person name="Barbe V."/>
            <person name="Bonnefoy V."/>
        </authorList>
    </citation>
    <scope>NUCLEOTIDE SEQUENCE [LARGE SCALE GENOMIC DNA]</scope>
    <source>
        <strain evidence="2">CF27</strain>
    </source>
</reference>
<sequence length="102" mass="11656">MAGVPEGRVRRISFPRVWWVYIGTGLIIADLLLMVLRYLGVVFKTNAVAELAVHHGVDAEAQSLLHLANVLNMVHWKWIGEIFLVGVVLLFIGMWKPFYRKK</sequence>
<dbReference type="Proteomes" id="UP000193925">
    <property type="component" value="Chromosome AFERRI"/>
</dbReference>
<dbReference type="AlphaFoldDB" id="A0A060UKS8"/>
<keyword evidence="1" id="KW-0472">Membrane</keyword>
<keyword evidence="4" id="KW-1185">Reference proteome</keyword>
<evidence type="ECO:0000313" key="2">
    <source>
        <dbReference type="EMBL" id="CDQ09287.1"/>
    </source>
</evidence>
<keyword evidence="1" id="KW-0812">Transmembrane</keyword>
<dbReference type="EMBL" id="LT841305">
    <property type="protein sequence ID" value="SMH64958.1"/>
    <property type="molecule type" value="Genomic_DNA"/>
</dbReference>
<gene>
    <name evidence="3" type="ORF">AFERRI_10992</name>
    <name evidence="2" type="ORF">AFERRI_240121</name>
</gene>
<feature type="transmembrane region" description="Helical" evidence="1">
    <location>
        <begin position="75"/>
        <end position="95"/>
    </location>
</feature>
<feature type="transmembrane region" description="Helical" evidence="1">
    <location>
        <begin position="18"/>
        <end position="39"/>
    </location>
</feature>
<evidence type="ECO:0000313" key="4">
    <source>
        <dbReference type="Proteomes" id="UP000193925"/>
    </source>
</evidence>
<proteinExistence type="predicted"/>
<protein>
    <submittedName>
        <fullName evidence="2">Uncharacterized protein</fullName>
    </submittedName>
</protein>
<reference evidence="3 4" key="3">
    <citation type="submission" date="2017-03" db="EMBL/GenBank/DDBJ databases">
        <authorList>
            <person name="Regsiter A."/>
            <person name="William W."/>
        </authorList>
    </citation>
    <scope>NUCLEOTIDE SEQUENCE [LARGE SCALE GENOMIC DNA]</scope>
    <source>
        <strain evidence="3">PRJEB5721</strain>
    </source>
</reference>
<accession>A0A060UKS8</accession>
<organism evidence="2">
    <name type="scientific">Acidithiobacillus ferrivorans</name>
    <dbReference type="NCBI Taxonomy" id="160808"/>
    <lineage>
        <taxon>Bacteria</taxon>
        <taxon>Pseudomonadati</taxon>
        <taxon>Pseudomonadota</taxon>
        <taxon>Acidithiobacillia</taxon>
        <taxon>Acidithiobacillales</taxon>
        <taxon>Acidithiobacillaceae</taxon>
        <taxon>Acidithiobacillus</taxon>
    </lineage>
</organism>
<reference evidence="2" key="1">
    <citation type="submission" date="2014-03" db="EMBL/GenBank/DDBJ databases">
        <authorList>
            <person name="Genoscope - CEA"/>
        </authorList>
    </citation>
    <scope>NUCLEOTIDE SEQUENCE [LARGE SCALE GENOMIC DNA]</scope>
    <source>
        <strain evidence="2">CF27</strain>
    </source>
</reference>
<evidence type="ECO:0000256" key="1">
    <source>
        <dbReference type="SAM" id="Phobius"/>
    </source>
</evidence>
<evidence type="ECO:0000313" key="3">
    <source>
        <dbReference type="EMBL" id="SMH64958.1"/>
    </source>
</evidence>
<name>A0A060UKS8_9PROT</name>